<protein>
    <submittedName>
        <fullName evidence="4">Uncharacterized protein</fullName>
    </submittedName>
</protein>
<evidence type="ECO:0000256" key="2">
    <source>
        <dbReference type="ARBA" id="ARBA00022737"/>
    </source>
</evidence>
<dbReference type="Proteomes" id="UP001465976">
    <property type="component" value="Unassembled WGS sequence"/>
</dbReference>
<keyword evidence="1" id="KW-0853">WD repeat</keyword>
<keyword evidence="2" id="KW-0677">Repeat</keyword>
<evidence type="ECO:0000313" key="5">
    <source>
        <dbReference type="Proteomes" id="UP001465976"/>
    </source>
</evidence>
<keyword evidence="5" id="KW-1185">Reference proteome</keyword>
<feature type="region of interest" description="Disordered" evidence="3">
    <location>
        <begin position="13"/>
        <end position="99"/>
    </location>
</feature>
<reference evidence="4 5" key="1">
    <citation type="submission" date="2024-02" db="EMBL/GenBank/DDBJ databases">
        <title>A draft genome for the cacao thread blight pathogen Marasmius crinis-equi.</title>
        <authorList>
            <person name="Cohen S.P."/>
            <person name="Baruah I.K."/>
            <person name="Amoako-Attah I."/>
            <person name="Bukari Y."/>
            <person name="Meinhardt L.W."/>
            <person name="Bailey B.A."/>
        </authorList>
    </citation>
    <scope>NUCLEOTIDE SEQUENCE [LARGE SCALE GENOMIC DNA]</scope>
    <source>
        <strain evidence="4 5">GH-76</strain>
    </source>
</reference>
<dbReference type="EMBL" id="JBAHYK010000630">
    <property type="protein sequence ID" value="KAL0572437.1"/>
    <property type="molecule type" value="Genomic_DNA"/>
</dbReference>
<comment type="caution">
    <text evidence="4">The sequence shown here is derived from an EMBL/GenBank/DDBJ whole genome shotgun (WGS) entry which is preliminary data.</text>
</comment>
<sequence>MLAYSSDAIYLNSTLDDPEAPNQHRSVVAPNLKCRRLSTSSSEHSEAEPLLGAERDSGMDDEGEGGSENADHRGEDEGEDQEGEKPSEEENELQPWAPVVVPRKRYAGVRNTRTVKDVSFRDPRDEFVTSGSDDGNFFI</sequence>
<proteinExistence type="predicted"/>
<accession>A0ABR3FB04</accession>
<dbReference type="InterPro" id="IPR045151">
    <property type="entry name" value="DCAF8"/>
</dbReference>
<evidence type="ECO:0000256" key="3">
    <source>
        <dbReference type="SAM" id="MobiDB-lite"/>
    </source>
</evidence>
<gene>
    <name evidence="4" type="ORF">V5O48_009530</name>
</gene>
<evidence type="ECO:0000256" key="1">
    <source>
        <dbReference type="ARBA" id="ARBA00022574"/>
    </source>
</evidence>
<name>A0ABR3FB04_9AGAR</name>
<organism evidence="4 5">
    <name type="scientific">Marasmius crinis-equi</name>
    <dbReference type="NCBI Taxonomy" id="585013"/>
    <lineage>
        <taxon>Eukaryota</taxon>
        <taxon>Fungi</taxon>
        <taxon>Dikarya</taxon>
        <taxon>Basidiomycota</taxon>
        <taxon>Agaricomycotina</taxon>
        <taxon>Agaricomycetes</taxon>
        <taxon>Agaricomycetidae</taxon>
        <taxon>Agaricales</taxon>
        <taxon>Marasmiineae</taxon>
        <taxon>Marasmiaceae</taxon>
        <taxon>Marasmius</taxon>
    </lineage>
</organism>
<feature type="compositionally biased region" description="Basic and acidic residues" evidence="3">
    <location>
        <begin position="43"/>
        <end position="58"/>
    </location>
</feature>
<evidence type="ECO:0000313" key="4">
    <source>
        <dbReference type="EMBL" id="KAL0572437.1"/>
    </source>
</evidence>
<dbReference type="PANTHER" id="PTHR15574">
    <property type="entry name" value="WD REPEAT DOMAIN-CONTAINING FAMILY"/>
    <property type="match status" value="1"/>
</dbReference>